<evidence type="ECO:0000313" key="18">
    <source>
        <dbReference type="Proteomes" id="UP000554286"/>
    </source>
</evidence>
<evidence type="ECO:0000256" key="8">
    <source>
        <dbReference type="ARBA" id="ARBA00023002"/>
    </source>
</evidence>
<reference evidence="17 18" key="1">
    <citation type="submission" date="2020-08" db="EMBL/GenBank/DDBJ databases">
        <title>Genome sequencing of Purple Non-Sulfur Bacteria from various extreme environments.</title>
        <authorList>
            <person name="Mayer M."/>
        </authorList>
    </citation>
    <scope>NUCLEOTIDE SEQUENCE [LARGE SCALE GENOMIC DNA]</scope>
    <source>
        <strain evidence="17 18">JA131</strain>
    </source>
</reference>
<dbReference type="InterPro" id="IPR006115">
    <property type="entry name" value="6PGDH_NADP-bd"/>
</dbReference>
<evidence type="ECO:0000256" key="10">
    <source>
        <dbReference type="ARBA" id="ARBA00023126"/>
    </source>
</evidence>
<dbReference type="Gene3D" id="1.20.5.320">
    <property type="entry name" value="6-Phosphogluconate Dehydrogenase, domain 3"/>
    <property type="match status" value="1"/>
</dbReference>
<dbReference type="InterPro" id="IPR006184">
    <property type="entry name" value="6PGdom_BS"/>
</dbReference>
<evidence type="ECO:0000256" key="3">
    <source>
        <dbReference type="ARBA" id="ARBA00008419"/>
    </source>
</evidence>
<dbReference type="InterPro" id="IPR006113">
    <property type="entry name" value="6PGDH_Gnd/GntZ"/>
</dbReference>
<organism evidence="17 18">
    <name type="scientific">Roseospira visakhapatnamensis</name>
    <dbReference type="NCBI Taxonomy" id="390880"/>
    <lineage>
        <taxon>Bacteria</taxon>
        <taxon>Pseudomonadati</taxon>
        <taxon>Pseudomonadota</taxon>
        <taxon>Alphaproteobacteria</taxon>
        <taxon>Rhodospirillales</taxon>
        <taxon>Rhodospirillaceae</taxon>
        <taxon>Roseospira</taxon>
    </lineage>
</organism>
<evidence type="ECO:0000256" key="12">
    <source>
        <dbReference type="PIRNR" id="PIRNR000109"/>
    </source>
</evidence>
<evidence type="ECO:0000256" key="5">
    <source>
        <dbReference type="ARBA" id="ARBA00013011"/>
    </source>
</evidence>
<evidence type="ECO:0000313" key="17">
    <source>
        <dbReference type="EMBL" id="MBB4266529.1"/>
    </source>
</evidence>
<feature type="binding site" description="in other chain" evidence="14">
    <location>
        <position position="291"/>
    </location>
    <ligand>
        <name>substrate</name>
        <note>ligand shared between dimeric partners</note>
    </ligand>
</feature>
<dbReference type="Gene3D" id="1.10.1040.10">
    <property type="entry name" value="N-(1-d-carboxylethyl)-l-norvaline Dehydrogenase, domain 2"/>
    <property type="match status" value="1"/>
</dbReference>
<dbReference type="AlphaFoldDB" id="A0A7W6RDE9"/>
<evidence type="ECO:0000256" key="2">
    <source>
        <dbReference type="ARBA" id="ARBA00004874"/>
    </source>
</evidence>
<dbReference type="Gene3D" id="3.40.50.720">
    <property type="entry name" value="NAD(P)-binding Rossmann-like Domain"/>
    <property type="match status" value="1"/>
</dbReference>
<dbReference type="PIRSF" id="PIRSF000109">
    <property type="entry name" value="6PGD"/>
    <property type="match status" value="1"/>
</dbReference>
<keyword evidence="7 12" id="KW-0521">NADP</keyword>
<keyword evidence="8 12" id="KW-0560">Oxidoreductase</keyword>
<evidence type="ECO:0000256" key="6">
    <source>
        <dbReference type="ARBA" id="ARBA00018193"/>
    </source>
</evidence>
<dbReference type="PRINTS" id="PR00076">
    <property type="entry name" value="6PGDHDRGNASE"/>
</dbReference>
<dbReference type="InterPro" id="IPR006183">
    <property type="entry name" value="Pgluconate_DH"/>
</dbReference>
<keyword evidence="9 15" id="KW-0311">Gluconate utilization</keyword>
<dbReference type="NCBIfam" id="TIGR00873">
    <property type="entry name" value="gnd"/>
    <property type="match status" value="1"/>
</dbReference>
<keyword evidence="10 12" id="KW-0570">Pentose shunt</keyword>
<dbReference type="UniPathway" id="UPA00115">
    <property type="reaction ID" value="UER00410"/>
</dbReference>
<feature type="binding site" description="in other chain" evidence="14">
    <location>
        <position position="194"/>
    </location>
    <ligand>
        <name>substrate</name>
        <note>ligand shared between dimeric partners</note>
    </ligand>
</feature>
<evidence type="ECO:0000256" key="9">
    <source>
        <dbReference type="ARBA" id="ARBA00023064"/>
    </source>
</evidence>
<dbReference type="SMART" id="SM01350">
    <property type="entry name" value="6PGD"/>
    <property type="match status" value="1"/>
</dbReference>
<evidence type="ECO:0000259" key="16">
    <source>
        <dbReference type="SMART" id="SM01350"/>
    </source>
</evidence>
<dbReference type="GO" id="GO:0050661">
    <property type="term" value="F:NADP binding"/>
    <property type="evidence" value="ECO:0007669"/>
    <property type="project" value="InterPro"/>
</dbReference>
<dbReference type="GO" id="GO:0006098">
    <property type="term" value="P:pentose-phosphate shunt"/>
    <property type="evidence" value="ECO:0007669"/>
    <property type="project" value="UniProtKB-UniPathway"/>
</dbReference>
<dbReference type="EC" id="1.1.1.44" evidence="5 12"/>
<comment type="caution">
    <text evidence="17">The sequence shown here is derived from an EMBL/GenBank/DDBJ whole genome shotgun (WGS) entry which is preliminary data.</text>
</comment>
<evidence type="ECO:0000256" key="15">
    <source>
        <dbReference type="RuleBase" id="RU000485"/>
    </source>
</evidence>
<feature type="binding site" description="in other chain" evidence="14">
    <location>
        <position position="264"/>
    </location>
    <ligand>
        <name>substrate</name>
        <note>ligand shared between dimeric partners</note>
    </ligand>
</feature>
<evidence type="ECO:0000256" key="1">
    <source>
        <dbReference type="ARBA" id="ARBA00002526"/>
    </source>
</evidence>
<dbReference type="GO" id="GO:0004616">
    <property type="term" value="F:phosphogluconate dehydrogenase (decarboxylating) activity"/>
    <property type="evidence" value="ECO:0007669"/>
    <property type="project" value="UniProtKB-EC"/>
</dbReference>
<dbReference type="RefSeq" id="WP_184045051.1">
    <property type="nucleotide sequence ID" value="NZ_JACIGK010000014.1"/>
</dbReference>
<feature type="binding site" description="in other chain" evidence="14">
    <location>
        <position position="106"/>
    </location>
    <ligand>
        <name>substrate</name>
        <note>ligand shared between dimeric partners</note>
    </ligand>
</feature>
<evidence type="ECO:0000256" key="13">
    <source>
        <dbReference type="PIRSR" id="PIRSR000109-1"/>
    </source>
</evidence>
<evidence type="ECO:0000256" key="14">
    <source>
        <dbReference type="PIRSR" id="PIRSR000109-2"/>
    </source>
</evidence>
<feature type="binding site" description="in other chain" evidence="14">
    <location>
        <begin position="132"/>
        <end position="134"/>
    </location>
    <ligand>
        <name>substrate</name>
        <note>ligand shared between dimeric partners</note>
    </ligand>
</feature>
<comment type="pathway">
    <text evidence="2 12 15">Carbohydrate degradation; pentose phosphate pathway; D-ribulose 5-phosphate from D-glucose 6-phosphate (oxidative stage): step 3/3.</text>
</comment>
<dbReference type="SUPFAM" id="SSF51735">
    <property type="entry name" value="NAD(P)-binding Rossmann-fold domains"/>
    <property type="match status" value="1"/>
</dbReference>
<dbReference type="InterPro" id="IPR008927">
    <property type="entry name" value="6-PGluconate_DH-like_C_sf"/>
</dbReference>
<dbReference type="EMBL" id="JACIGK010000014">
    <property type="protein sequence ID" value="MBB4266529.1"/>
    <property type="molecule type" value="Genomic_DNA"/>
</dbReference>
<evidence type="ECO:0000256" key="7">
    <source>
        <dbReference type="ARBA" id="ARBA00022857"/>
    </source>
</evidence>
<dbReference type="Proteomes" id="UP000554286">
    <property type="component" value="Unassembled WGS sequence"/>
</dbReference>
<comment type="catalytic activity">
    <reaction evidence="11 12 15">
        <text>6-phospho-D-gluconate + NADP(+) = D-ribulose 5-phosphate + CO2 + NADPH</text>
        <dbReference type="Rhea" id="RHEA:10116"/>
        <dbReference type="ChEBI" id="CHEBI:16526"/>
        <dbReference type="ChEBI" id="CHEBI:57783"/>
        <dbReference type="ChEBI" id="CHEBI:58121"/>
        <dbReference type="ChEBI" id="CHEBI:58349"/>
        <dbReference type="ChEBI" id="CHEBI:58759"/>
        <dbReference type="EC" id="1.1.1.44"/>
    </reaction>
</comment>
<feature type="binding site" description="in other chain" evidence="14">
    <location>
        <begin position="189"/>
        <end position="190"/>
    </location>
    <ligand>
        <name>substrate</name>
        <note>ligand shared between dimeric partners</note>
    </ligand>
</feature>
<dbReference type="InterPro" id="IPR006114">
    <property type="entry name" value="6PGDH_C"/>
</dbReference>
<dbReference type="InterPro" id="IPR013328">
    <property type="entry name" value="6PGD_dom2"/>
</dbReference>
<evidence type="ECO:0000256" key="4">
    <source>
        <dbReference type="ARBA" id="ARBA00011738"/>
    </source>
</evidence>
<keyword evidence="18" id="KW-1185">Reference proteome</keyword>
<feature type="active site" description="Proton acceptor" evidence="13">
    <location>
        <position position="186"/>
    </location>
</feature>
<proteinExistence type="inferred from homology"/>
<sequence>MTGRARMGLVGLGVMGRNLALNMADKGVGVAAHDPWPEARTRLTEALAETPGLDITVTDGPADLVASLPAPRAILIMVKAGEPVDAVIASLTPLLAAGDTLIDGGNSHYLDTQRRAAALEAMGLRFIGLGISGGEEGARHGPSLMAGGAADAYETCRPVLEAIAARFDGQPCCARVGGDGAGHFVKMIHNGIEYGIMQAIAEAFVLLRDLGGMDHAAMAETFRQWNDTALASYLIEITAAILDRRDDLGTGPLVEAILDTAGQKGTGRWSSEAALALGIPTPTITEAVFARALAALRNDRVATAAVLPAPAAPAGTARWEGAASVEAVRQALLGAVIATFAQGLAVIQAGVQEHGWDTDMAKVVEIWRSGCVIRARLLDDIARSYRGTEAPGSLLRAPTVVGLLTEAQDGWRRAVALAVTHGVPVPALSSALAYVDGARSDKLWANMIQAQRDFFGAHTYERLDRPGSFHTEWIAPKGTA</sequence>
<dbReference type="PROSITE" id="PS00461">
    <property type="entry name" value="6PGD"/>
    <property type="match status" value="1"/>
</dbReference>
<accession>A0A7W6RDE9</accession>
<feature type="domain" description="6-phosphogluconate dehydrogenase C-terminal" evidence="16">
    <location>
        <begin position="182"/>
        <end position="474"/>
    </location>
</feature>
<dbReference type="Pfam" id="PF03446">
    <property type="entry name" value="NAD_binding_2"/>
    <property type="match status" value="1"/>
</dbReference>
<feature type="binding site" evidence="14">
    <location>
        <position position="452"/>
    </location>
    <ligand>
        <name>substrate</name>
        <note>ligand shared between dimeric partners</note>
    </ligand>
</feature>
<comment type="subunit">
    <text evidence="4 12">Homodimer.</text>
</comment>
<gene>
    <name evidence="17" type="ORF">GGD89_002161</name>
</gene>
<dbReference type="FunFam" id="1.20.5.320:FF:000001">
    <property type="entry name" value="6-phosphogluconate dehydrogenase, decarboxylating"/>
    <property type="match status" value="1"/>
</dbReference>
<dbReference type="FunFam" id="1.10.1040.10:FF:000032">
    <property type="entry name" value="6-phosphogluconate dehydrogenase, decarboxylating"/>
    <property type="match status" value="1"/>
</dbReference>
<comment type="similarity">
    <text evidence="3 12 15">Belongs to the 6-phosphogluconate dehydrogenase family.</text>
</comment>
<evidence type="ECO:0000256" key="11">
    <source>
        <dbReference type="ARBA" id="ARBA00048640"/>
    </source>
</evidence>
<dbReference type="Pfam" id="PF00393">
    <property type="entry name" value="6PGD"/>
    <property type="match status" value="1"/>
</dbReference>
<protein>
    <recommendedName>
        <fullName evidence="6 12">6-phosphogluconate dehydrogenase, decarboxylating</fullName>
        <ecNumber evidence="5 12">1.1.1.44</ecNumber>
    </recommendedName>
</protein>
<dbReference type="SUPFAM" id="SSF48179">
    <property type="entry name" value="6-phosphogluconate dehydrogenase C-terminal domain-like"/>
    <property type="match status" value="1"/>
</dbReference>
<name>A0A7W6RDE9_9PROT</name>
<feature type="binding site" evidence="14">
    <location>
        <position position="458"/>
    </location>
    <ligand>
        <name>substrate</name>
        <note>ligand shared between dimeric partners</note>
    </ligand>
</feature>
<comment type="function">
    <text evidence="1 12">Catalyzes the oxidative decarboxylation of 6-phosphogluconate to ribulose 5-phosphate and CO(2), with concomitant reduction of NADP to NADPH.</text>
</comment>
<dbReference type="InterPro" id="IPR036291">
    <property type="entry name" value="NAD(P)-bd_dom_sf"/>
</dbReference>
<dbReference type="PANTHER" id="PTHR11811">
    <property type="entry name" value="6-PHOSPHOGLUCONATE DEHYDROGENASE"/>
    <property type="match status" value="1"/>
</dbReference>
<feature type="active site" description="Proton donor" evidence="13">
    <location>
        <position position="193"/>
    </location>
</feature>
<dbReference type="GO" id="GO:0019521">
    <property type="term" value="P:D-gluconate metabolic process"/>
    <property type="evidence" value="ECO:0007669"/>
    <property type="project" value="UniProtKB-KW"/>
</dbReference>
<dbReference type="NCBIfam" id="NF006765">
    <property type="entry name" value="PRK09287.1"/>
    <property type="match status" value="1"/>
</dbReference>